<sequence length="188" mass="20272">HGSAPIADALTAAGVDAAPLRGRALASFGVRSDHPPVALDPLLPKGTSNRPVLAVSALPEDAWAECLHHQEVLPLERLHLRSDADAIVLNEQRAVLRLADRLILDDDQRYSLLHHHLDEVRRREVAAVPSLFDRPHPSRAVISRSPEPSQWQPGVVTTLFRQVGDAGSPTVMSACGPGGCIRPSSTKK</sequence>
<gene>
    <name evidence="1" type="ORF">AB6A68_14415</name>
</gene>
<dbReference type="EMBL" id="JBFSHR010000174">
    <property type="protein sequence ID" value="MEX6431006.1"/>
    <property type="molecule type" value="Genomic_DNA"/>
</dbReference>
<organism evidence="1 2">
    <name type="scientific">Ferrimicrobium acidiphilum</name>
    <dbReference type="NCBI Taxonomy" id="121039"/>
    <lineage>
        <taxon>Bacteria</taxon>
        <taxon>Bacillati</taxon>
        <taxon>Actinomycetota</taxon>
        <taxon>Acidimicrobiia</taxon>
        <taxon>Acidimicrobiales</taxon>
        <taxon>Acidimicrobiaceae</taxon>
        <taxon>Ferrimicrobium</taxon>
    </lineage>
</organism>
<proteinExistence type="predicted"/>
<protein>
    <submittedName>
        <fullName evidence="1">Uncharacterized protein</fullName>
    </submittedName>
</protein>
<dbReference type="Proteomes" id="UP001560267">
    <property type="component" value="Unassembled WGS sequence"/>
</dbReference>
<evidence type="ECO:0000313" key="1">
    <source>
        <dbReference type="EMBL" id="MEX6431006.1"/>
    </source>
</evidence>
<dbReference type="RefSeq" id="WP_369085080.1">
    <property type="nucleotide sequence ID" value="NZ_JBFSHR010000174.1"/>
</dbReference>
<reference evidence="1 2" key="1">
    <citation type="submission" date="2024-07" db="EMBL/GenBank/DDBJ databases">
        <title>Draft Genome Sequence of Ferrimicrobium acidiphilum Strain YE2023, Isolated from a Pulp of Bioleach Reactor.</title>
        <authorList>
            <person name="Elkina Y.A."/>
            <person name="Bulaeva A.G."/>
            <person name="Beletsky A.V."/>
            <person name="Mardanov A.V."/>
        </authorList>
    </citation>
    <scope>NUCLEOTIDE SEQUENCE [LARGE SCALE GENOMIC DNA]</scope>
    <source>
        <strain evidence="1 2">YE2023</strain>
    </source>
</reference>
<evidence type="ECO:0000313" key="2">
    <source>
        <dbReference type="Proteomes" id="UP001560267"/>
    </source>
</evidence>
<feature type="non-terminal residue" evidence="1">
    <location>
        <position position="1"/>
    </location>
</feature>
<comment type="caution">
    <text evidence="1">The sequence shown here is derived from an EMBL/GenBank/DDBJ whole genome shotgun (WGS) entry which is preliminary data.</text>
</comment>
<accession>A0ABV3Y7T7</accession>
<keyword evidence="2" id="KW-1185">Reference proteome</keyword>
<name>A0ABV3Y7T7_9ACTN</name>